<dbReference type="Proteomes" id="UP001476798">
    <property type="component" value="Unassembled WGS sequence"/>
</dbReference>
<organism evidence="12 13">
    <name type="scientific">Goodea atripinnis</name>
    <dbReference type="NCBI Taxonomy" id="208336"/>
    <lineage>
        <taxon>Eukaryota</taxon>
        <taxon>Metazoa</taxon>
        <taxon>Chordata</taxon>
        <taxon>Craniata</taxon>
        <taxon>Vertebrata</taxon>
        <taxon>Euteleostomi</taxon>
        <taxon>Actinopterygii</taxon>
        <taxon>Neopterygii</taxon>
        <taxon>Teleostei</taxon>
        <taxon>Neoteleostei</taxon>
        <taxon>Acanthomorphata</taxon>
        <taxon>Ovalentaria</taxon>
        <taxon>Atherinomorphae</taxon>
        <taxon>Cyprinodontiformes</taxon>
        <taxon>Goodeidae</taxon>
        <taxon>Goodea</taxon>
    </lineage>
</organism>
<evidence type="ECO:0000256" key="5">
    <source>
        <dbReference type="ARBA" id="ARBA00022737"/>
    </source>
</evidence>
<evidence type="ECO:0000256" key="10">
    <source>
        <dbReference type="ARBA" id="ARBA00024182"/>
    </source>
</evidence>
<evidence type="ECO:0000256" key="9">
    <source>
        <dbReference type="ARBA" id="ARBA00023180"/>
    </source>
</evidence>
<dbReference type="EMBL" id="JAHRIO010090316">
    <property type="protein sequence ID" value="MEQ2187692.1"/>
    <property type="molecule type" value="Genomic_DNA"/>
</dbReference>
<comment type="caution">
    <text evidence="12">The sequence shown here is derived from an EMBL/GenBank/DDBJ whole genome shotgun (WGS) entry which is preliminary data.</text>
</comment>
<evidence type="ECO:0000256" key="2">
    <source>
        <dbReference type="ARBA" id="ARBA00018563"/>
    </source>
</evidence>
<dbReference type="PANTHER" id="PTHR11884">
    <property type="entry name" value="SELECTIN LIGAND RELATED"/>
    <property type="match status" value="1"/>
</dbReference>
<keyword evidence="5" id="KW-0677">Repeat</keyword>
<keyword evidence="8" id="KW-0472">Membrane</keyword>
<protein>
    <recommendedName>
        <fullName evidence="2">Golgi apparatus protein 1</fullName>
    </recommendedName>
</protein>
<dbReference type="InterPro" id="IPR001893">
    <property type="entry name" value="Cys-rich_GLG1_repeat"/>
</dbReference>
<name>A0ABV0PWH1_9TELE</name>
<dbReference type="InterPro" id="IPR017873">
    <property type="entry name" value="Cys-rich_GLG1_repeat_euk"/>
</dbReference>
<feature type="non-terminal residue" evidence="12">
    <location>
        <position position="1"/>
    </location>
</feature>
<dbReference type="PROSITE" id="PS51289">
    <property type="entry name" value="GLG1_C_RICH"/>
    <property type="match status" value="1"/>
</dbReference>
<dbReference type="InterPro" id="IPR039728">
    <property type="entry name" value="GLG1"/>
</dbReference>
<evidence type="ECO:0000313" key="12">
    <source>
        <dbReference type="EMBL" id="MEQ2187692.1"/>
    </source>
</evidence>
<evidence type="ECO:0000256" key="1">
    <source>
        <dbReference type="ARBA" id="ARBA00004479"/>
    </source>
</evidence>
<gene>
    <name evidence="12" type="ORF">GOODEAATRI_007170</name>
</gene>
<evidence type="ECO:0000256" key="7">
    <source>
        <dbReference type="ARBA" id="ARBA00022989"/>
    </source>
</evidence>
<feature type="repeat" description="Cys-rich GLG1" evidence="11">
    <location>
        <begin position="162"/>
        <end position="221"/>
    </location>
</feature>
<sequence>IKECAAEERGKGFLVSCLVDNRGNITDYQCNQYITKMASIIYSDYRLICGFMDRCREDINTLRCGSISTGEKDIHSQGEVIACLEKGLVREAEEQPGAHHIKDDCKKAIMRDYKVSYSLAKACKSDLRKYRCNMDTNMPRARETRLSYLLLCLEAAVHRGRVVSGECQGEMMDYRRMLMEDFSLSPEIVLHCRGEIENHCSGLHRKGRTLHCLMRVGRGDMGAIEPNCQKADQLHCLVMLGSASDVFPCAQLQALIQEADPGADYRIDRALNEACESVIQTACKHIRTGDPM</sequence>
<keyword evidence="4" id="KW-0732">Signal</keyword>
<accession>A0ABV0PWH1</accession>
<evidence type="ECO:0000256" key="8">
    <source>
        <dbReference type="ARBA" id="ARBA00023136"/>
    </source>
</evidence>
<keyword evidence="3" id="KW-0812">Transmembrane</keyword>
<dbReference type="PANTHER" id="PTHR11884:SF1">
    <property type="entry name" value="GOLGI APPARATUS PROTEIN 1"/>
    <property type="match status" value="1"/>
</dbReference>
<keyword evidence="7" id="KW-1133">Transmembrane helix</keyword>
<proteinExistence type="predicted"/>
<reference evidence="12 13" key="1">
    <citation type="submission" date="2021-06" db="EMBL/GenBank/DDBJ databases">
        <authorList>
            <person name="Palmer J.M."/>
        </authorList>
    </citation>
    <scope>NUCLEOTIDE SEQUENCE [LARGE SCALE GENOMIC DNA]</scope>
    <source>
        <strain evidence="12 13">GA_2019</strain>
        <tissue evidence="12">Muscle</tissue>
    </source>
</reference>
<evidence type="ECO:0000256" key="11">
    <source>
        <dbReference type="PROSITE-ProRule" id="PRU00622"/>
    </source>
</evidence>
<keyword evidence="13" id="KW-1185">Reference proteome</keyword>
<evidence type="ECO:0000313" key="13">
    <source>
        <dbReference type="Proteomes" id="UP001476798"/>
    </source>
</evidence>
<comment type="subcellular location">
    <subcellularLocation>
        <location evidence="10">Golgi outpost</location>
    </subcellularLocation>
    <subcellularLocation>
        <location evidence="1">Membrane</location>
        <topology evidence="1">Single-pass type I membrane protein</topology>
    </subcellularLocation>
</comment>
<evidence type="ECO:0000256" key="3">
    <source>
        <dbReference type="ARBA" id="ARBA00022692"/>
    </source>
</evidence>
<evidence type="ECO:0000256" key="4">
    <source>
        <dbReference type="ARBA" id="ARBA00022729"/>
    </source>
</evidence>
<evidence type="ECO:0000256" key="6">
    <source>
        <dbReference type="ARBA" id="ARBA00022981"/>
    </source>
</evidence>
<dbReference type="Pfam" id="PF00839">
    <property type="entry name" value="Cys_rich_FGFR"/>
    <property type="match status" value="4"/>
</dbReference>
<keyword evidence="6" id="KW-0730">Sialic acid</keyword>
<keyword evidence="9" id="KW-0325">Glycoprotein</keyword>